<name>A0A4Y7IS77_PAPSO</name>
<evidence type="ECO:0000313" key="1">
    <source>
        <dbReference type="EMBL" id="RZC50285.1"/>
    </source>
</evidence>
<reference evidence="1 2" key="1">
    <citation type="journal article" date="2018" name="Science">
        <title>The opium poppy genome and morphinan production.</title>
        <authorList>
            <person name="Guo L."/>
            <person name="Winzer T."/>
            <person name="Yang X."/>
            <person name="Li Y."/>
            <person name="Ning Z."/>
            <person name="He Z."/>
            <person name="Teodor R."/>
            <person name="Lu Y."/>
            <person name="Bowser T.A."/>
            <person name="Graham I.A."/>
            <person name="Ye K."/>
        </authorList>
    </citation>
    <scope>NUCLEOTIDE SEQUENCE [LARGE SCALE GENOMIC DNA]</scope>
    <source>
        <strain evidence="2">cv. HN1</strain>
        <tissue evidence="1">Leaves</tissue>
    </source>
</reference>
<proteinExistence type="predicted"/>
<evidence type="ECO:0000313" key="2">
    <source>
        <dbReference type="Proteomes" id="UP000316621"/>
    </source>
</evidence>
<accession>A0A4Y7IS77</accession>
<gene>
    <name evidence="1" type="ORF">C5167_018711</name>
</gene>
<dbReference type="Gramene" id="RZC50285">
    <property type="protein sequence ID" value="RZC50285"/>
    <property type="gene ID" value="C5167_018711"/>
</dbReference>
<sequence length="98" mass="11268">MYLKYYSNDNGDEVYTIKSVIHVARDLPRAKLSDFTEGCQGKALKRPLRSHKCAKIAREKVLTVDIEMCTFTVITHVLKALSFVYRYYCLTVVISKTT</sequence>
<dbReference type="Gene3D" id="4.10.80.300">
    <property type="match status" value="1"/>
</dbReference>
<organism evidence="1 2">
    <name type="scientific">Papaver somniferum</name>
    <name type="common">Opium poppy</name>
    <dbReference type="NCBI Taxonomy" id="3469"/>
    <lineage>
        <taxon>Eukaryota</taxon>
        <taxon>Viridiplantae</taxon>
        <taxon>Streptophyta</taxon>
        <taxon>Embryophyta</taxon>
        <taxon>Tracheophyta</taxon>
        <taxon>Spermatophyta</taxon>
        <taxon>Magnoliopsida</taxon>
        <taxon>Ranunculales</taxon>
        <taxon>Papaveraceae</taxon>
        <taxon>Papaveroideae</taxon>
        <taxon>Papaver</taxon>
    </lineage>
</organism>
<dbReference type="Proteomes" id="UP000316621">
    <property type="component" value="Chromosome 2"/>
</dbReference>
<dbReference type="AlphaFoldDB" id="A0A4Y7IS77"/>
<protein>
    <submittedName>
        <fullName evidence="1">Uncharacterized protein</fullName>
    </submittedName>
</protein>
<keyword evidence="2" id="KW-1185">Reference proteome</keyword>
<dbReference type="EMBL" id="CM010716">
    <property type="protein sequence ID" value="RZC50285.1"/>
    <property type="molecule type" value="Genomic_DNA"/>
</dbReference>